<dbReference type="InterPro" id="IPR036754">
    <property type="entry name" value="YbaK/aa-tRNA-synt-asso_dom_sf"/>
</dbReference>
<gene>
    <name evidence="2" type="ORF">Q9312_03370</name>
</gene>
<dbReference type="Gene3D" id="3.90.960.10">
    <property type="entry name" value="YbaK/aminoacyl-tRNA synthetase-associated domain"/>
    <property type="match status" value="1"/>
</dbReference>
<dbReference type="PANTHER" id="PTHR33525:SF3">
    <property type="entry name" value="RIBONUCLEASE Y"/>
    <property type="match status" value="1"/>
</dbReference>
<dbReference type="PIRSF" id="PIRSF036888">
    <property type="entry name" value="HDGYPm_UCP036888"/>
    <property type="match status" value="1"/>
</dbReference>
<evidence type="ECO:0000313" key="3">
    <source>
        <dbReference type="Proteomes" id="UP001239782"/>
    </source>
</evidence>
<keyword evidence="3" id="KW-1185">Reference proteome</keyword>
<evidence type="ECO:0000259" key="1">
    <source>
        <dbReference type="PROSITE" id="PS51833"/>
    </source>
</evidence>
<dbReference type="InterPro" id="IPR013976">
    <property type="entry name" value="HDOD"/>
</dbReference>
<dbReference type="AlphaFoldDB" id="A0AA51X793"/>
<proteinExistence type="predicted"/>
<dbReference type="SUPFAM" id="SSF109604">
    <property type="entry name" value="HD-domain/PDEase-like"/>
    <property type="match status" value="1"/>
</dbReference>
<dbReference type="InterPro" id="IPR014627">
    <property type="entry name" value="UCP036888_HDGYP-like"/>
</dbReference>
<reference evidence="2 3" key="1">
    <citation type="submission" date="2023-08" db="EMBL/GenBank/DDBJ databases">
        <title>Pleionea litopenaei sp. nov., isolated from stomach of juvenile Litopenaeus vannamei.</title>
        <authorList>
            <person name="Rho A.M."/>
            <person name="Hwang C.Y."/>
        </authorList>
    </citation>
    <scope>NUCLEOTIDE SEQUENCE [LARGE SCALE GENOMIC DNA]</scope>
    <source>
        <strain evidence="2 3">HL-JVS1</strain>
    </source>
</reference>
<dbReference type="Pfam" id="PF08668">
    <property type="entry name" value="HDOD"/>
    <property type="match status" value="1"/>
</dbReference>
<dbReference type="PANTHER" id="PTHR33525">
    <property type="match status" value="1"/>
</dbReference>
<protein>
    <submittedName>
        <fullName evidence="2">HDOD domain-containing protein</fullName>
    </submittedName>
</protein>
<organism evidence="2 3">
    <name type="scientific">Pleionea litopenaei</name>
    <dbReference type="NCBI Taxonomy" id="3070815"/>
    <lineage>
        <taxon>Bacteria</taxon>
        <taxon>Pseudomonadati</taxon>
        <taxon>Pseudomonadota</taxon>
        <taxon>Gammaproteobacteria</taxon>
        <taxon>Oceanospirillales</taxon>
        <taxon>Pleioneaceae</taxon>
        <taxon>Pleionea</taxon>
    </lineage>
</organism>
<feature type="domain" description="HDOD" evidence="1">
    <location>
        <begin position="191"/>
        <end position="391"/>
    </location>
</feature>
<dbReference type="EMBL" id="CP133548">
    <property type="protein sequence ID" value="WMS87968.1"/>
    <property type="molecule type" value="Genomic_DNA"/>
</dbReference>
<dbReference type="RefSeq" id="WP_309203137.1">
    <property type="nucleotide sequence ID" value="NZ_CP133548.1"/>
</dbReference>
<sequence length="462" mass="52215">MGNPSSVSKYLSDQAIDFSTVELTKNERGQFTDGEHTIEQSQILRGVMMTAAGVRYLAVLPASYLLDFEVLKRIENKEFTVVTEQGGDPVLSRFSKHKLPVLPDLLNLIGLIDESVFHLEQAYIYTEKDAQLVKLSKESLHKLLAACERLSFACGDDKLYSRKSAQQDVTETVNQFTPIRIKQRIDETFDLPAMPDIAQEIMRLRVDPSADAKKLGAIVMRDPSLAAQIISWASSPYYGYKGTIDSVETAISRVLGFDLVMNLALGISIGKSLNVPENGPLGIQAFWRQAVYSASLVEKLCLMIPPKQRPERGLAYLAGLLHNFGHLLLGHLFPPQFNLINSYIEANPGIRLEDIEHFVMGVTHQEIGAWLMKNWHMPDELIVAVRWHHQEEFWSKHAVYSNLVLLSNRLLKRIEMGDETARRLPQSTLELLELDEEQVNTSFDQLLEERESLDLMSRQLVA</sequence>
<dbReference type="Gene3D" id="1.10.3210.10">
    <property type="entry name" value="Hypothetical protein af1432"/>
    <property type="match status" value="1"/>
</dbReference>
<dbReference type="InterPro" id="IPR052340">
    <property type="entry name" value="RNase_Y/CdgJ"/>
</dbReference>
<name>A0AA51X793_9GAMM</name>
<accession>A0AA51X793</accession>
<evidence type="ECO:0000313" key="2">
    <source>
        <dbReference type="EMBL" id="WMS87968.1"/>
    </source>
</evidence>
<dbReference type="Proteomes" id="UP001239782">
    <property type="component" value="Chromosome"/>
</dbReference>
<dbReference type="GO" id="GO:0002161">
    <property type="term" value="F:aminoacyl-tRNA deacylase activity"/>
    <property type="evidence" value="ECO:0007669"/>
    <property type="project" value="InterPro"/>
</dbReference>
<dbReference type="KEGG" id="plei:Q9312_03370"/>
<dbReference type="PROSITE" id="PS51833">
    <property type="entry name" value="HDOD"/>
    <property type="match status" value="1"/>
</dbReference>